<accession>A0A077WJ13</accession>
<evidence type="ECO:0000256" key="1">
    <source>
        <dbReference type="SAM" id="MobiDB-lite"/>
    </source>
</evidence>
<dbReference type="AlphaFoldDB" id="A0A077WJ13"/>
<feature type="compositionally biased region" description="Low complexity" evidence="1">
    <location>
        <begin position="199"/>
        <end position="213"/>
    </location>
</feature>
<reference evidence="2" key="1">
    <citation type="journal article" date="2014" name="Genome Announc.">
        <title>De novo whole-genome sequence and genome annotation of Lichtheimia ramosa.</title>
        <authorList>
            <person name="Linde J."/>
            <person name="Schwartze V."/>
            <person name="Binder U."/>
            <person name="Lass-Florl C."/>
            <person name="Voigt K."/>
            <person name="Horn F."/>
        </authorList>
    </citation>
    <scope>NUCLEOTIDE SEQUENCE</scope>
    <source>
        <strain evidence="2">JMRC FSU:6197</strain>
    </source>
</reference>
<feature type="region of interest" description="Disordered" evidence="1">
    <location>
        <begin position="199"/>
        <end position="225"/>
    </location>
</feature>
<gene>
    <name evidence="2" type="ORF">LRAMOSA01730</name>
</gene>
<feature type="compositionally biased region" description="Polar residues" evidence="1">
    <location>
        <begin position="102"/>
        <end position="129"/>
    </location>
</feature>
<organism evidence="2">
    <name type="scientific">Lichtheimia ramosa</name>
    <dbReference type="NCBI Taxonomy" id="688394"/>
    <lineage>
        <taxon>Eukaryota</taxon>
        <taxon>Fungi</taxon>
        <taxon>Fungi incertae sedis</taxon>
        <taxon>Mucoromycota</taxon>
        <taxon>Mucoromycotina</taxon>
        <taxon>Mucoromycetes</taxon>
        <taxon>Mucorales</taxon>
        <taxon>Lichtheimiaceae</taxon>
        <taxon>Lichtheimia</taxon>
    </lineage>
</organism>
<dbReference type="OrthoDB" id="2286114at2759"/>
<feature type="region of interest" description="Disordered" evidence="1">
    <location>
        <begin position="1"/>
        <end position="21"/>
    </location>
</feature>
<proteinExistence type="predicted"/>
<evidence type="ECO:0000313" key="2">
    <source>
        <dbReference type="EMBL" id="CDS07781.1"/>
    </source>
</evidence>
<feature type="compositionally biased region" description="Polar residues" evidence="1">
    <location>
        <begin position="287"/>
        <end position="305"/>
    </location>
</feature>
<sequence>MNRSDGFGIHISATPSPENGIGEERTAVRLQQQQQQQQQDTNMWDNLTCAIKNTAQYASHEFDRFIDAIGLKASDSEANNTTRQIQLDKTKKPMPVIEPKRTPSTMSSLDKYESATSSLIQSRTSSEISSKVPADNHRNMPKTRSATPMDPIKRQRLLDLKSQLDQLLSHEEDIDTSSNQHVAYMNGHRHHSNHVTNTVTTTIPNTTTTTTNTSRMSSQNDENERMDRLERSIERIQAQMHEMISAHHIPSRPPPTTTYRYNSTSFTQPKLTTRHWSHDLQHVPSITPSSAKSTVESLPSPTSDVPSPIPHAQTISPKYSEHTSSTKVNAWATSPKPIPRAISPKPVSPKVNKTYSSPIPPHNMNGAVKVLPSSTFVKSAFRKQSTIPDEKHINTMQKVVQQIPNYKLRRVDMIPSADGSLKPNPFWIEIYEPKRRYRSKRPLETTGSKASNEDSSTPKRLRSSVHQ</sequence>
<dbReference type="EMBL" id="LK023324">
    <property type="protein sequence ID" value="CDS07781.1"/>
    <property type="molecule type" value="Genomic_DNA"/>
</dbReference>
<protein>
    <submittedName>
        <fullName evidence="2">Uncharacterized protein</fullName>
    </submittedName>
</protein>
<feature type="compositionally biased region" description="Polar residues" evidence="1">
    <location>
        <begin position="313"/>
        <end position="332"/>
    </location>
</feature>
<feature type="region of interest" description="Disordered" evidence="1">
    <location>
        <begin position="95"/>
        <end position="148"/>
    </location>
</feature>
<feature type="region of interest" description="Disordered" evidence="1">
    <location>
        <begin position="287"/>
        <end position="350"/>
    </location>
</feature>
<feature type="compositionally biased region" description="Polar residues" evidence="1">
    <location>
        <begin position="445"/>
        <end position="455"/>
    </location>
</feature>
<name>A0A077WJ13_9FUNG</name>
<feature type="region of interest" description="Disordered" evidence="1">
    <location>
        <begin position="437"/>
        <end position="467"/>
    </location>
</feature>